<accession>A0AAD5UZT7</accession>
<comment type="similarity">
    <text evidence="1 2">Belongs to the peptidase M20A family.</text>
</comment>
<feature type="region of interest" description="Disordered" evidence="3">
    <location>
        <begin position="1"/>
        <end position="29"/>
    </location>
</feature>
<organism evidence="4 5">
    <name type="scientific">Meripilus lineatus</name>
    <dbReference type="NCBI Taxonomy" id="2056292"/>
    <lineage>
        <taxon>Eukaryota</taxon>
        <taxon>Fungi</taxon>
        <taxon>Dikarya</taxon>
        <taxon>Basidiomycota</taxon>
        <taxon>Agaricomycotina</taxon>
        <taxon>Agaricomycetes</taxon>
        <taxon>Polyporales</taxon>
        <taxon>Meripilaceae</taxon>
        <taxon>Meripilus</taxon>
    </lineage>
</organism>
<dbReference type="InterPro" id="IPR052030">
    <property type="entry name" value="Peptidase_M20/M20A_hydrolases"/>
</dbReference>
<dbReference type="PIRSF" id="PIRSF037226">
    <property type="entry name" value="Amidohydrolase_ACY1L2_prd"/>
    <property type="match status" value="1"/>
</dbReference>
<evidence type="ECO:0000313" key="4">
    <source>
        <dbReference type="EMBL" id="KAJ3482416.1"/>
    </source>
</evidence>
<dbReference type="InterPro" id="IPR036264">
    <property type="entry name" value="Bact_exopeptidase_dim_dom"/>
</dbReference>
<gene>
    <name evidence="4" type="ORF">NLI96_g6995</name>
</gene>
<proteinExistence type="inferred from homology"/>
<keyword evidence="5" id="KW-1185">Reference proteome</keyword>
<protein>
    <recommendedName>
        <fullName evidence="2">Peptidase M20 domain-containing protein 2</fullName>
    </recommendedName>
</protein>
<dbReference type="EMBL" id="JANAWD010000274">
    <property type="protein sequence ID" value="KAJ3482416.1"/>
    <property type="molecule type" value="Genomic_DNA"/>
</dbReference>
<dbReference type="AlphaFoldDB" id="A0AAD5UZT7"/>
<dbReference type="InterPro" id="IPR002933">
    <property type="entry name" value="Peptidase_M20"/>
</dbReference>
<evidence type="ECO:0000256" key="2">
    <source>
        <dbReference type="PIRNR" id="PIRNR037226"/>
    </source>
</evidence>
<dbReference type="Proteomes" id="UP001212997">
    <property type="component" value="Unassembled WGS sequence"/>
</dbReference>
<dbReference type="SUPFAM" id="SSF53187">
    <property type="entry name" value="Zn-dependent exopeptidases"/>
    <property type="match status" value="1"/>
</dbReference>
<dbReference type="GO" id="GO:0016805">
    <property type="term" value="F:dipeptidase activity"/>
    <property type="evidence" value="ECO:0007669"/>
    <property type="project" value="InterPro"/>
</dbReference>
<feature type="compositionally biased region" description="Basic and acidic residues" evidence="3">
    <location>
        <begin position="1"/>
        <end position="11"/>
    </location>
</feature>
<dbReference type="Gene3D" id="3.40.630.10">
    <property type="entry name" value="Zn peptidases"/>
    <property type="match status" value="2"/>
</dbReference>
<dbReference type="Pfam" id="PF01546">
    <property type="entry name" value="Peptidase_M20"/>
    <property type="match status" value="1"/>
</dbReference>
<dbReference type="SUPFAM" id="SSF55031">
    <property type="entry name" value="Bacterial exopeptidase dimerisation domain"/>
    <property type="match status" value="1"/>
</dbReference>
<comment type="caution">
    <text evidence="4">The sequence shown here is derived from an EMBL/GenBank/DDBJ whole genome shotgun (WGS) entry which is preliminary data.</text>
</comment>
<evidence type="ECO:0000256" key="3">
    <source>
        <dbReference type="SAM" id="MobiDB-lite"/>
    </source>
</evidence>
<sequence>MTQNKEVKSEATDVVWRPGPTPPAKGSGKEIYRPELFATIEASIDGLDEKLRALSLEIHDHPELKYEEHRTHDVLTAFLKKEGFQVTQHFHLPTAWEAKFTHGAGGRTIGVNSEMDALPGVGHACGHNLIAISGVAVACALKDVLLKWNISGKIILLGTPAEEGGAGKVELLNRGAYQDMDICLMCHPAPGPPHSGSLSSSLALTRLEIEYSGHPAHAALSPWEGKNALDACVAAYNNISLLRQQLKPSHRIHGIFEGKDWAPNIIPDNSKMIAAGIATGCEHKFTNLGSMYELRQNQGLGEEFTRVFESKYGPIDYIWGISSASTDFGHITYALPSIHPGFGIPTEVNGGNHTRQFAAAARGADAHYACLNVSKALAAVGVRVLTDDEYFAHVKKTFEEDKILREQV</sequence>
<name>A0AAD5UZT7_9APHY</name>
<reference evidence="4" key="1">
    <citation type="submission" date="2022-07" db="EMBL/GenBank/DDBJ databases">
        <title>Genome Sequence of Physisporinus lineatus.</title>
        <authorList>
            <person name="Buettner E."/>
        </authorList>
    </citation>
    <scope>NUCLEOTIDE SEQUENCE</scope>
    <source>
        <strain evidence="4">VT162</strain>
    </source>
</reference>
<dbReference type="InterPro" id="IPR017144">
    <property type="entry name" value="Xaa-Arg_dipeptidase"/>
</dbReference>
<evidence type="ECO:0000313" key="5">
    <source>
        <dbReference type="Proteomes" id="UP001212997"/>
    </source>
</evidence>
<dbReference type="PANTHER" id="PTHR30575">
    <property type="entry name" value="PEPTIDASE M20"/>
    <property type="match status" value="1"/>
</dbReference>
<dbReference type="PANTHER" id="PTHR30575:SF0">
    <property type="entry name" value="XAA-ARG DIPEPTIDASE"/>
    <property type="match status" value="1"/>
</dbReference>
<dbReference type="CDD" id="cd05672">
    <property type="entry name" value="M20_ACY1L2-like"/>
    <property type="match status" value="1"/>
</dbReference>
<evidence type="ECO:0000256" key="1">
    <source>
        <dbReference type="ARBA" id="ARBA00006247"/>
    </source>
</evidence>